<proteinExistence type="predicted"/>
<gene>
    <name evidence="2" type="ORF">DES40_2626</name>
</gene>
<comment type="caution">
    <text evidence="2">The sequence shown here is derived from an EMBL/GenBank/DDBJ whole genome shotgun (WGS) entry which is preliminary data.</text>
</comment>
<organism evidence="2 3">
    <name type="scientific">Litorimonas taeanensis</name>
    <dbReference type="NCBI Taxonomy" id="568099"/>
    <lineage>
        <taxon>Bacteria</taxon>
        <taxon>Pseudomonadati</taxon>
        <taxon>Pseudomonadota</taxon>
        <taxon>Alphaproteobacteria</taxon>
        <taxon>Maricaulales</taxon>
        <taxon>Robiginitomaculaceae</taxon>
    </lineage>
</organism>
<dbReference type="EMBL" id="RBII01000002">
    <property type="protein sequence ID" value="RKQ69817.1"/>
    <property type="molecule type" value="Genomic_DNA"/>
</dbReference>
<dbReference type="Gene3D" id="1.10.10.10">
    <property type="entry name" value="Winged helix-like DNA-binding domain superfamily/Winged helix DNA-binding domain"/>
    <property type="match status" value="1"/>
</dbReference>
<dbReference type="Proteomes" id="UP000282211">
    <property type="component" value="Unassembled WGS sequence"/>
</dbReference>
<dbReference type="CDD" id="cd00090">
    <property type="entry name" value="HTH_ARSR"/>
    <property type="match status" value="1"/>
</dbReference>
<keyword evidence="3" id="KW-1185">Reference proteome</keyword>
<dbReference type="RefSeq" id="WP_121102846.1">
    <property type="nucleotide sequence ID" value="NZ_RBII01000002.1"/>
</dbReference>
<dbReference type="Pfam" id="PF13601">
    <property type="entry name" value="HTH_34"/>
    <property type="match status" value="1"/>
</dbReference>
<sequence>MSDISDKSANNEKAKDKRAIELDLDAVDDTIHGRLRMGIMAYLSAVNPASFPELLEKTGTSNGNLSTHLTKLETAGFVKIEKGFKGKRPQTLVYVTDKGRQAWIDYLDIMRRILEH</sequence>
<evidence type="ECO:0000259" key="1">
    <source>
        <dbReference type="Pfam" id="PF13601"/>
    </source>
</evidence>
<accession>A0A420WFQ1</accession>
<protein>
    <submittedName>
        <fullName evidence="2">Transcriptional regulator</fullName>
    </submittedName>
</protein>
<reference evidence="2 3" key="1">
    <citation type="submission" date="2018-10" db="EMBL/GenBank/DDBJ databases">
        <title>Genomic Encyclopedia of Type Strains, Phase IV (KMG-IV): sequencing the most valuable type-strain genomes for metagenomic binning, comparative biology and taxonomic classification.</title>
        <authorList>
            <person name="Goeker M."/>
        </authorList>
    </citation>
    <scope>NUCLEOTIDE SEQUENCE [LARGE SCALE GENOMIC DNA]</scope>
    <source>
        <strain evidence="2 3">DSM 22008</strain>
    </source>
</reference>
<evidence type="ECO:0000313" key="2">
    <source>
        <dbReference type="EMBL" id="RKQ69817.1"/>
    </source>
</evidence>
<feature type="domain" description="Winged helix DNA-binding" evidence="1">
    <location>
        <begin position="35"/>
        <end position="114"/>
    </location>
</feature>
<dbReference type="InterPro" id="IPR011991">
    <property type="entry name" value="ArsR-like_HTH"/>
</dbReference>
<dbReference type="InterPro" id="IPR036388">
    <property type="entry name" value="WH-like_DNA-bd_sf"/>
</dbReference>
<dbReference type="PANTHER" id="PTHR37318:SF1">
    <property type="entry name" value="BSL7504 PROTEIN"/>
    <property type="match status" value="1"/>
</dbReference>
<dbReference type="GO" id="GO:0006355">
    <property type="term" value="P:regulation of DNA-templated transcription"/>
    <property type="evidence" value="ECO:0007669"/>
    <property type="project" value="UniProtKB-ARBA"/>
</dbReference>
<dbReference type="SUPFAM" id="SSF46785">
    <property type="entry name" value="Winged helix' DNA-binding domain"/>
    <property type="match status" value="1"/>
</dbReference>
<dbReference type="OrthoDB" id="5521380at2"/>
<evidence type="ECO:0000313" key="3">
    <source>
        <dbReference type="Proteomes" id="UP000282211"/>
    </source>
</evidence>
<dbReference type="InParanoid" id="A0A420WFQ1"/>
<dbReference type="PANTHER" id="PTHR37318">
    <property type="entry name" value="BSL7504 PROTEIN"/>
    <property type="match status" value="1"/>
</dbReference>
<dbReference type="InterPro" id="IPR036390">
    <property type="entry name" value="WH_DNA-bd_sf"/>
</dbReference>
<dbReference type="InterPro" id="IPR027395">
    <property type="entry name" value="WH_DNA-bd_dom"/>
</dbReference>
<dbReference type="AlphaFoldDB" id="A0A420WFQ1"/>
<name>A0A420WFQ1_9PROT</name>